<evidence type="ECO:0000256" key="1">
    <source>
        <dbReference type="ARBA" id="ARBA00005254"/>
    </source>
</evidence>
<sequence length="264" mass="29594">MGSDLSYIEVHIEGYIGTIVFDRPKSRNAFNSRMIAEISSALDAMQEKGVRVVVFRAVKGSSIWSAGYDIKELANTKDQFTSDQNDPLEFLLQKITHFPAPVIAMVHGSVWGGACEFALSCDLVFGDPTCSFAVTPANLGVPYSARGILRFLNRLPLNIVKEMFFTARPIDAARAERISLLNFLVPEEELETFTYEMAREISNKSPLTLSSTKEQARILCNAVPLRPEVWEYMRKLCRSVYGSADYQEGVKAFQEKRKAVFQGK</sequence>
<name>A0A9W6L986_9BACT</name>
<dbReference type="AlphaFoldDB" id="A0A9W6L986"/>
<evidence type="ECO:0000313" key="3">
    <source>
        <dbReference type="EMBL" id="GLI36327.1"/>
    </source>
</evidence>
<dbReference type="InterPro" id="IPR051683">
    <property type="entry name" value="Enoyl-CoA_Hydratase/Isomerase"/>
</dbReference>
<dbReference type="PROSITE" id="PS00166">
    <property type="entry name" value="ENOYL_COA_HYDRATASE"/>
    <property type="match status" value="1"/>
</dbReference>
<evidence type="ECO:0000313" key="4">
    <source>
        <dbReference type="Proteomes" id="UP001144372"/>
    </source>
</evidence>
<reference evidence="3" key="1">
    <citation type="submission" date="2022-12" db="EMBL/GenBank/DDBJ databases">
        <title>Reference genome sequencing for broad-spectrum identification of bacterial and archaeal isolates by mass spectrometry.</title>
        <authorList>
            <person name="Sekiguchi Y."/>
            <person name="Tourlousse D.M."/>
        </authorList>
    </citation>
    <scope>NUCLEOTIDE SEQUENCE</scope>
    <source>
        <strain evidence="3">ASRB1</strain>
    </source>
</reference>
<evidence type="ECO:0008006" key="5">
    <source>
        <dbReference type="Google" id="ProtNLM"/>
    </source>
</evidence>
<dbReference type="Pfam" id="PF00378">
    <property type="entry name" value="ECH_1"/>
    <property type="match status" value="1"/>
</dbReference>
<dbReference type="GO" id="GO:0003824">
    <property type="term" value="F:catalytic activity"/>
    <property type="evidence" value="ECO:0007669"/>
    <property type="project" value="InterPro"/>
</dbReference>
<dbReference type="PANTHER" id="PTHR42964:SF1">
    <property type="entry name" value="POLYKETIDE BIOSYNTHESIS ENOYL-COA HYDRATASE PKSH-RELATED"/>
    <property type="match status" value="1"/>
</dbReference>
<dbReference type="Proteomes" id="UP001144372">
    <property type="component" value="Unassembled WGS sequence"/>
</dbReference>
<dbReference type="EMBL" id="BSDR01000001">
    <property type="protein sequence ID" value="GLI36327.1"/>
    <property type="molecule type" value="Genomic_DNA"/>
</dbReference>
<dbReference type="NCBIfam" id="NF008506">
    <property type="entry name" value="PRK11423.1"/>
    <property type="match status" value="1"/>
</dbReference>
<comment type="similarity">
    <text evidence="1 2">Belongs to the enoyl-CoA hydratase/isomerase family.</text>
</comment>
<dbReference type="CDD" id="cd06558">
    <property type="entry name" value="crotonase-like"/>
    <property type="match status" value="1"/>
</dbReference>
<dbReference type="InterPro" id="IPR014748">
    <property type="entry name" value="Enoyl-CoA_hydra_C"/>
</dbReference>
<dbReference type="SUPFAM" id="SSF52096">
    <property type="entry name" value="ClpP/crotonase"/>
    <property type="match status" value="1"/>
</dbReference>
<keyword evidence="4" id="KW-1185">Reference proteome</keyword>
<protein>
    <recommendedName>
        <fullName evidence="5">Methylmalonyl-CoA decarboxylase</fullName>
    </recommendedName>
</protein>
<dbReference type="InterPro" id="IPR018376">
    <property type="entry name" value="Enoyl-CoA_hyd/isom_CS"/>
</dbReference>
<dbReference type="InterPro" id="IPR001753">
    <property type="entry name" value="Enoyl-CoA_hydra/iso"/>
</dbReference>
<dbReference type="Gene3D" id="1.10.12.10">
    <property type="entry name" value="Lyase 2-enoyl-coa Hydratase, Chain A, domain 2"/>
    <property type="match status" value="1"/>
</dbReference>
<dbReference type="PANTHER" id="PTHR42964">
    <property type="entry name" value="ENOYL-COA HYDRATASE"/>
    <property type="match status" value="1"/>
</dbReference>
<proteinExistence type="inferred from homology"/>
<dbReference type="Gene3D" id="3.90.226.10">
    <property type="entry name" value="2-enoyl-CoA Hydratase, Chain A, domain 1"/>
    <property type="match status" value="1"/>
</dbReference>
<dbReference type="InterPro" id="IPR029045">
    <property type="entry name" value="ClpP/crotonase-like_dom_sf"/>
</dbReference>
<organism evidence="3 4">
    <name type="scientific">Desulforhabdus amnigena</name>
    <dbReference type="NCBI Taxonomy" id="40218"/>
    <lineage>
        <taxon>Bacteria</taxon>
        <taxon>Pseudomonadati</taxon>
        <taxon>Thermodesulfobacteriota</taxon>
        <taxon>Syntrophobacteria</taxon>
        <taxon>Syntrophobacterales</taxon>
        <taxon>Syntrophobacteraceae</taxon>
        <taxon>Desulforhabdus</taxon>
    </lineage>
</organism>
<accession>A0A9W6L986</accession>
<evidence type="ECO:0000256" key="2">
    <source>
        <dbReference type="RuleBase" id="RU003707"/>
    </source>
</evidence>
<gene>
    <name evidence="3" type="primary">ygfG</name>
    <name evidence="3" type="ORF">DAMNIGENAA_37600</name>
</gene>
<dbReference type="RefSeq" id="WP_281796659.1">
    <property type="nucleotide sequence ID" value="NZ_BSDR01000001.1"/>
</dbReference>
<comment type="caution">
    <text evidence="3">The sequence shown here is derived from an EMBL/GenBank/DDBJ whole genome shotgun (WGS) entry which is preliminary data.</text>
</comment>